<dbReference type="InterPro" id="IPR016047">
    <property type="entry name" value="M23ase_b-sheet_dom"/>
</dbReference>
<dbReference type="STRING" id="279058.LT85_2768"/>
<evidence type="ECO:0000256" key="2">
    <source>
        <dbReference type="SAM" id="MobiDB-lite"/>
    </source>
</evidence>
<dbReference type="InterPro" id="IPR018392">
    <property type="entry name" value="LysM"/>
</dbReference>
<evidence type="ECO:0000256" key="1">
    <source>
        <dbReference type="ARBA" id="ARBA00038420"/>
    </source>
</evidence>
<feature type="domain" description="LysM" evidence="3">
    <location>
        <begin position="60"/>
        <end position="104"/>
    </location>
</feature>
<dbReference type="CDD" id="cd00118">
    <property type="entry name" value="LysM"/>
    <property type="match status" value="1"/>
</dbReference>
<feature type="compositionally biased region" description="Polar residues" evidence="2">
    <location>
        <begin position="112"/>
        <end position="127"/>
    </location>
</feature>
<dbReference type="KEGG" id="care:LT85_2768"/>
<evidence type="ECO:0000313" key="4">
    <source>
        <dbReference type="EMBL" id="AIY41926.1"/>
    </source>
</evidence>
<dbReference type="SMART" id="SM00257">
    <property type="entry name" value="LysM"/>
    <property type="match status" value="1"/>
</dbReference>
<protein>
    <submittedName>
        <fullName evidence="4">Lipoprotein NlpD</fullName>
    </submittedName>
</protein>
<dbReference type="Pfam" id="PF01476">
    <property type="entry name" value="LysM"/>
    <property type="match status" value="1"/>
</dbReference>
<dbReference type="AlphaFoldDB" id="A0A0A1FBL5"/>
<dbReference type="GO" id="GO:0009279">
    <property type="term" value="C:cell outer membrane"/>
    <property type="evidence" value="ECO:0007669"/>
    <property type="project" value="TreeGrafter"/>
</dbReference>
<dbReference type="PANTHER" id="PTHR21666">
    <property type="entry name" value="PEPTIDASE-RELATED"/>
    <property type="match status" value="1"/>
</dbReference>
<dbReference type="Pfam" id="PF01551">
    <property type="entry name" value="Peptidase_M23"/>
    <property type="match status" value="1"/>
</dbReference>
<dbReference type="RefSeq" id="WP_253273545.1">
    <property type="nucleotide sequence ID" value="NZ_CP009962.1"/>
</dbReference>
<evidence type="ECO:0000313" key="5">
    <source>
        <dbReference type="Proteomes" id="UP000030302"/>
    </source>
</evidence>
<feature type="region of interest" description="Disordered" evidence="2">
    <location>
        <begin position="108"/>
        <end position="164"/>
    </location>
</feature>
<proteinExistence type="inferred from homology"/>
<dbReference type="EMBL" id="CP009962">
    <property type="protein sequence ID" value="AIY41926.1"/>
    <property type="molecule type" value="Genomic_DNA"/>
</dbReference>
<reference evidence="5" key="1">
    <citation type="journal article" date="2014" name="Soil Biol. Biochem.">
        <title>Structure and function of bacterial communities in ageing soils: Insights from the Mendocino ecological staircase.</title>
        <authorList>
            <person name="Uroz S."/>
            <person name="Tech J.J."/>
            <person name="Sawaya N.A."/>
            <person name="Frey-Klett P."/>
            <person name="Leveau J.H.J."/>
        </authorList>
    </citation>
    <scope>NUCLEOTIDE SEQUENCE [LARGE SCALE GENOMIC DNA]</scope>
    <source>
        <strain evidence="5">Cal35</strain>
    </source>
</reference>
<keyword evidence="5" id="KW-1185">Reference proteome</keyword>
<dbReference type="GO" id="GO:0032153">
    <property type="term" value="C:cell division site"/>
    <property type="evidence" value="ECO:0007669"/>
    <property type="project" value="TreeGrafter"/>
</dbReference>
<keyword evidence="4" id="KW-0449">Lipoprotein</keyword>
<comment type="similarity">
    <text evidence="1">Belongs to the E.coli NlpD/Haemophilus LppB family.</text>
</comment>
<evidence type="ECO:0000259" key="3">
    <source>
        <dbReference type="PROSITE" id="PS51782"/>
    </source>
</evidence>
<dbReference type="Gene3D" id="2.70.70.10">
    <property type="entry name" value="Glucose Permease (Domain IIA)"/>
    <property type="match status" value="1"/>
</dbReference>
<dbReference type="InterPro" id="IPR050570">
    <property type="entry name" value="Cell_wall_metabolism_enzyme"/>
</dbReference>
<gene>
    <name evidence="4" type="primary">nlpD</name>
    <name evidence="4" type="ORF">LT85_2768</name>
</gene>
<dbReference type="Gene3D" id="3.10.350.10">
    <property type="entry name" value="LysM domain"/>
    <property type="match status" value="1"/>
</dbReference>
<dbReference type="SUPFAM" id="SSF51261">
    <property type="entry name" value="Duplicated hybrid motif"/>
    <property type="match status" value="1"/>
</dbReference>
<dbReference type="InterPro" id="IPR011055">
    <property type="entry name" value="Dup_hybrid_motif"/>
</dbReference>
<dbReference type="HOGENOM" id="CLU_029425_0_4_4"/>
<dbReference type="GO" id="GO:0004222">
    <property type="term" value="F:metalloendopeptidase activity"/>
    <property type="evidence" value="ECO:0007669"/>
    <property type="project" value="TreeGrafter"/>
</dbReference>
<dbReference type="PANTHER" id="PTHR21666:SF263">
    <property type="entry name" value="MUREIN HYDROLASE ACTIVATOR NLPD"/>
    <property type="match status" value="1"/>
</dbReference>
<dbReference type="Proteomes" id="UP000030302">
    <property type="component" value="Chromosome"/>
</dbReference>
<dbReference type="CDD" id="cd12797">
    <property type="entry name" value="M23_peptidase"/>
    <property type="match status" value="1"/>
</dbReference>
<feature type="compositionally biased region" description="Basic and acidic residues" evidence="2">
    <location>
        <begin position="128"/>
        <end position="148"/>
    </location>
</feature>
<accession>A0A0A1FBL5</accession>
<organism evidence="4 5">
    <name type="scientific">Collimonas arenae</name>
    <dbReference type="NCBI Taxonomy" id="279058"/>
    <lineage>
        <taxon>Bacteria</taxon>
        <taxon>Pseudomonadati</taxon>
        <taxon>Pseudomonadota</taxon>
        <taxon>Betaproteobacteria</taxon>
        <taxon>Burkholderiales</taxon>
        <taxon>Oxalobacteraceae</taxon>
        <taxon>Collimonas</taxon>
    </lineage>
</organism>
<sequence>MVQNKGAYSSQYPHRIKNSGLSRVLARISSLALPLLFLLALGACSTPSGPGASTQPSGPGYYTVQKGDTLSSIARKFRRSNSQIIAWNKLSDPNDIKVDQSLRIAPEGARTAGSNPASDNAAASRNTRTAEDDRADAAAAAADRKDPVDWTWPASGKASSGVGQGKKGIDILGQLGQPVMAAAAGKVMYSGSGIRGYGNLVIVKHNSNLLSVYAHNKTIVVKEGQMVAKGQKIAEMGKSDSNTVKLYFEIRRQGKAVDPSRYLPSR</sequence>
<name>A0A0A1FBL5_9BURK</name>
<dbReference type="PROSITE" id="PS51782">
    <property type="entry name" value="LYSM"/>
    <property type="match status" value="1"/>
</dbReference>
<dbReference type="InterPro" id="IPR036779">
    <property type="entry name" value="LysM_dom_sf"/>
</dbReference>